<keyword evidence="5" id="KW-0012">Acyltransferase</keyword>
<evidence type="ECO:0000256" key="2">
    <source>
        <dbReference type="ARBA" id="ARBA00022679"/>
    </source>
</evidence>
<dbReference type="SUPFAM" id="SSF55729">
    <property type="entry name" value="Acyl-CoA N-acyltransferases (Nat)"/>
    <property type="match status" value="1"/>
</dbReference>
<evidence type="ECO:0000313" key="14">
    <source>
        <dbReference type="Proteomes" id="UP000887561"/>
    </source>
</evidence>
<feature type="compositionally biased region" description="Polar residues" evidence="12">
    <location>
        <begin position="749"/>
        <end position="764"/>
    </location>
</feature>
<dbReference type="CDD" id="cd04301">
    <property type="entry name" value="NAT_SF"/>
    <property type="match status" value="1"/>
</dbReference>
<evidence type="ECO:0000256" key="4">
    <source>
        <dbReference type="ARBA" id="ARBA00022853"/>
    </source>
</evidence>
<feature type="domain" description="N-acetyltransferase" evidence="13">
    <location>
        <begin position="31"/>
        <end position="171"/>
    </location>
</feature>
<reference evidence="15" key="1">
    <citation type="submission" date="2022-11" db="UniProtKB">
        <authorList>
            <consortium name="WormBaseParasite"/>
        </authorList>
    </citation>
    <scope>IDENTIFICATION</scope>
</reference>
<dbReference type="GO" id="GO:0120518">
    <property type="term" value="F:protein N-terminal-methionine acetyltransferase activity"/>
    <property type="evidence" value="ECO:0007669"/>
    <property type="project" value="UniProtKB-EC"/>
</dbReference>
<dbReference type="Gene3D" id="3.40.630.30">
    <property type="match status" value="1"/>
</dbReference>
<evidence type="ECO:0000256" key="10">
    <source>
        <dbReference type="ARBA" id="ARBA00048848"/>
    </source>
</evidence>
<evidence type="ECO:0000256" key="5">
    <source>
        <dbReference type="ARBA" id="ARBA00023315"/>
    </source>
</evidence>
<dbReference type="WBParaSite" id="scaffold17204_cov175.g18541">
    <property type="protein sequence ID" value="scaffold17204_cov175.g18541"/>
    <property type="gene ID" value="scaffold17204_cov175.g18541"/>
</dbReference>
<evidence type="ECO:0000256" key="3">
    <source>
        <dbReference type="ARBA" id="ARBA00022829"/>
    </source>
</evidence>
<evidence type="ECO:0000256" key="8">
    <source>
        <dbReference type="ARBA" id="ARBA00026144"/>
    </source>
</evidence>
<dbReference type="EC" id="2.3.1.259" evidence="7"/>
<evidence type="ECO:0000256" key="12">
    <source>
        <dbReference type="SAM" id="MobiDB-lite"/>
    </source>
</evidence>
<evidence type="ECO:0000256" key="11">
    <source>
        <dbReference type="SAM" id="Coils"/>
    </source>
</evidence>
<dbReference type="EC" id="2.3.1.48" evidence="1"/>
<evidence type="ECO:0000313" key="15">
    <source>
        <dbReference type="WBParaSite" id="scaffold17204_cov175.g18541"/>
    </source>
</evidence>
<accession>A0A915LRC2</accession>
<comment type="similarity">
    <text evidence="6">Belongs to the acetyltransferase family. NAA60 subfamily.</text>
</comment>
<dbReference type="GO" id="GO:0007059">
    <property type="term" value="P:chromosome segregation"/>
    <property type="evidence" value="ECO:0007669"/>
    <property type="project" value="UniProtKB-KW"/>
</dbReference>
<keyword evidence="11" id="KW-0175">Coiled coil</keyword>
<dbReference type="Proteomes" id="UP000887561">
    <property type="component" value="Unplaced"/>
</dbReference>
<comment type="catalytic activity">
    <reaction evidence="10">
        <text>N-terminal L-methionyl-[transmembrane protein] + acetyl-CoA = N-terminal N(alpha)-acetyl-L-methionyl-[transmembrane protein] + CoA + H(+)</text>
        <dbReference type="Rhea" id="RHEA:50604"/>
        <dbReference type="Rhea" id="RHEA-COMP:12745"/>
        <dbReference type="Rhea" id="RHEA-COMP:12746"/>
        <dbReference type="ChEBI" id="CHEBI:15378"/>
        <dbReference type="ChEBI" id="CHEBI:57287"/>
        <dbReference type="ChEBI" id="CHEBI:57288"/>
        <dbReference type="ChEBI" id="CHEBI:64731"/>
        <dbReference type="ChEBI" id="CHEBI:133414"/>
        <dbReference type="EC" id="2.3.1.259"/>
    </reaction>
</comment>
<sequence>MVSDTSIINSNQWTIGDAVKIIENKNNNDYWHIREFVLEDLQDVCALCREAFPLEYPNEWYMDVVNGCYISFGLYHNNILTSLLVAENTTIRDCDLEDKSLHSDPTVNVIYILSLAVTQNYKRRGLATILLKHLMNIINSTANWSRHLQQMHRGEIVEMRKGGELAKKEKDEDRLSPELAPIKRQKIKTATILDEDKNEISEFDTKIDNEKDNKELETTNIPLRRSKRNAKELFPGRRIIIRRPANGVCQFCLKQISASNWSRHLRSLHLADIFEMKKQELMLNSSKTDLQQIPQNSQNNLDSTQILNEMTLSATATACETKEINIESFEEQIEGEENNEREDSVDKTIASQALLWALCQEELDVQSSLANANKKVESIRKKMETFQNVLSSEEVKIRELKIKAEQLAERRKELLLKRQEIVQNANSAYQTWNCPDFDNSCRWHNSIWPPSSILWFRSSVPIDAVELQLLTNTNVLPGVFMGYWVSPFVQLTVCIKLSGQPLNSSNDCQKVPITHQGPGPAVIMIPEPRGQFQLIIESSNFVYSSPQLSGGFAILDNINYTSYFCDAPVTSATTQSTTISSLTGNFTATDTSFLLTQTNTTSNQITPSSRNLFYVVSDQINSTTVGQLNNSTVTPVMSLNNPTVNIINTTPNSLLNTSSPSNMTNSTTMLPTLATTSAPQTLNTSTGGGLPVANNLVLQMGGASIMSDQSGNVSSTPSTTISRNTTTQSIVNSTGNSSTNSSSSNPTNAPIQNSVVNSSNSTIQPTSATNSSSISNITTPATIALQTM</sequence>
<keyword evidence="2" id="KW-0808">Transferase</keyword>
<dbReference type="InterPro" id="IPR045141">
    <property type="entry name" value="NAA60-like"/>
</dbReference>
<feature type="region of interest" description="Disordered" evidence="12">
    <location>
        <begin position="707"/>
        <end position="774"/>
    </location>
</feature>
<keyword evidence="14" id="KW-1185">Reference proteome</keyword>
<feature type="compositionally biased region" description="Low complexity" evidence="12">
    <location>
        <begin position="714"/>
        <end position="748"/>
    </location>
</feature>
<dbReference type="GO" id="GO:0004402">
    <property type="term" value="F:histone acetyltransferase activity"/>
    <property type="evidence" value="ECO:0007669"/>
    <property type="project" value="TreeGrafter"/>
</dbReference>
<proteinExistence type="inferred from homology"/>
<feature type="coiled-coil region" evidence="11">
    <location>
        <begin position="369"/>
        <end position="424"/>
    </location>
</feature>
<dbReference type="PANTHER" id="PTHR14744:SF15">
    <property type="entry name" value="N-ALPHA-ACETYLTRANSFERASE 60"/>
    <property type="match status" value="1"/>
</dbReference>
<evidence type="ECO:0000256" key="9">
    <source>
        <dbReference type="ARBA" id="ARBA00048017"/>
    </source>
</evidence>
<dbReference type="PROSITE" id="PS51186">
    <property type="entry name" value="GNAT"/>
    <property type="match status" value="1"/>
</dbReference>
<evidence type="ECO:0000256" key="1">
    <source>
        <dbReference type="ARBA" id="ARBA00013184"/>
    </source>
</evidence>
<dbReference type="InterPro" id="IPR016181">
    <property type="entry name" value="Acyl_CoA_acyltransferase"/>
</dbReference>
<comment type="catalytic activity">
    <reaction evidence="9">
        <text>L-lysyl-[protein] + acetyl-CoA = N(6)-acetyl-L-lysyl-[protein] + CoA + H(+)</text>
        <dbReference type="Rhea" id="RHEA:45948"/>
        <dbReference type="Rhea" id="RHEA-COMP:9752"/>
        <dbReference type="Rhea" id="RHEA-COMP:10731"/>
        <dbReference type="ChEBI" id="CHEBI:15378"/>
        <dbReference type="ChEBI" id="CHEBI:29969"/>
        <dbReference type="ChEBI" id="CHEBI:57287"/>
        <dbReference type="ChEBI" id="CHEBI:57288"/>
        <dbReference type="ChEBI" id="CHEBI:61930"/>
        <dbReference type="EC" id="2.3.1.48"/>
    </reaction>
</comment>
<evidence type="ECO:0000259" key="13">
    <source>
        <dbReference type="PROSITE" id="PS51186"/>
    </source>
</evidence>
<dbReference type="InterPro" id="IPR000182">
    <property type="entry name" value="GNAT_dom"/>
</dbReference>
<protein>
    <recommendedName>
        <fullName evidence="8">N-alpha-acetyltransferase 60</fullName>
        <ecNumber evidence="7">2.3.1.259</ecNumber>
        <ecNumber evidence="1">2.3.1.48</ecNumber>
    </recommendedName>
</protein>
<organism evidence="14 15">
    <name type="scientific">Meloidogyne javanica</name>
    <name type="common">Root-knot nematode worm</name>
    <dbReference type="NCBI Taxonomy" id="6303"/>
    <lineage>
        <taxon>Eukaryota</taxon>
        <taxon>Metazoa</taxon>
        <taxon>Ecdysozoa</taxon>
        <taxon>Nematoda</taxon>
        <taxon>Chromadorea</taxon>
        <taxon>Rhabditida</taxon>
        <taxon>Tylenchina</taxon>
        <taxon>Tylenchomorpha</taxon>
        <taxon>Tylenchoidea</taxon>
        <taxon>Meloidogynidae</taxon>
        <taxon>Meloidogyninae</taxon>
        <taxon>Meloidogyne</taxon>
        <taxon>Meloidogyne incognita group</taxon>
    </lineage>
</organism>
<dbReference type="AlphaFoldDB" id="A0A915LRC2"/>
<feature type="compositionally biased region" description="Low complexity" evidence="12">
    <location>
        <begin position="765"/>
        <end position="774"/>
    </location>
</feature>
<evidence type="ECO:0000256" key="7">
    <source>
        <dbReference type="ARBA" id="ARBA00026111"/>
    </source>
</evidence>
<dbReference type="GO" id="GO:0000139">
    <property type="term" value="C:Golgi membrane"/>
    <property type="evidence" value="ECO:0007669"/>
    <property type="project" value="TreeGrafter"/>
</dbReference>
<evidence type="ECO:0000256" key="6">
    <source>
        <dbReference type="ARBA" id="ARBA00025774"/>
    </source>
</evidence>
<dbReference type="PANTHER" id="PTHR14744">
    <property type="entry name" value="N-ALPHA-ACETYLTRANSFERASE 60"/>
    <property type="match status" value="1"/>
</dbReference>
<keyword evidence="3" id="KW-0159">Chromosome partition</keyword>
<name>A0A915LRC2_MELJA</name>
<keyword evidence="4" id="KW-0156">Chromatin regulator</keyword>